<organism evidence="4 5">
    <name type="scientific">Brachionus plicatilis</name>
    <name type="common">Marine rotifer</name>
    <name type="synonym">Brachionus muelleri</name>
    <dbReference type="NCBI Taxonomy" id="10195"/>
    <lineage>
        <taxon>Eukaryota</taxon>
        <taxon>Metazoa</taxon>
        <taxon>Spiralia</taxon>
        <taxon>Gnathifera</taxon>
        <taxon>Rotifera</taxon>
        <taxon>Eurotatoria</taxon>
        <taxon>Monogononta</taxon>
        <taxon>Pseudotrocha</taxon>
        <taxon>Ploima</taxon>
        <taxon>Brachionidae</taxon>
        <taxon>Brachionus</taxon>
    </lineage>
</organism>
<dbReference type="SUPFAM" id="SSF51735">
    <property type="entry name" value="NAD(P)-binding Rossmann-fold domains"/>
    <property type="match status" value="1"/>
</dbReference>
<proteinExistence type="inferred from homology"/>
<feature type="domain" description="Lactate/malate dehydrogenase C-terminal" evidence="3">
    <location>
        <begin position="288"/>
        <end position="459"/>
    </location>
</feature>
<dbReference type="Gene3D" id="3.40.50.720">
    <property type="entry name" value="NAD(P)-binding Rossmann-like Domain"/>
    <property type="match status" value="1"/>
</dbReference>
<reference evidence="4 5" key="1">
    <citation type="journal article" date="2018" name="Sci. Rep.">
        <title>Genomic signatures of local adaptation to the degree of environmental predictability in rotifers.</title>
        <authorList>
            <person name="Franch-Gras L."/>
            <person name="Hahn C."/>
            <person name="Garcia-Roger E.M."/>
            <person name="Carmona M.J."/>
            <person name="Serra M."/>
            <person name="Gomez A."/>
        </authorList>
    </citation>
    <scope>NUCLEOTIDE SEQUENCE [LARGE SCALE GENOMIC DNA]</scope>
    <source>
        <strain evidence="4">HYR1</strain>
    </source>
</reference>
<dbReference type="OrthoDB" id="1510206at2759"/>
<sequence>MAKFVIAGKANCPHFAKAELLGDELTLNLPGFRVHKIPVDPNQWDTWLQNLCQKNNWKHSKSPIIWRELLDRGGKGILLGDANAFQEYALNYYGVKSELTSNDLTKIGSENENTFQIVEQEHKQVLASINPFNLTISNPESPALYYIINEILNENLFSKDVFIRLYTKNRTKNIDGISMEIEDLASPHLRSIKVVQDPAEAFKECDFAIILDELDESIGKDEETNLEKFNNPYISLAKDIDQNAKPTCKILISPFGSRNETCALVNLVSKCLKRINPKKYLIGNSMCDEMTAKAVLAHRLRINPAYVSNVIVMGQNISDSFYLDLTYARVTDFDGAVWAKTGTHWLNLISMVADKQWINKDFMGLVLDRENSVSQMLSRKSILVFAQSIVKLIKLWNLSHKNDTSLYSAIVYAKGNYGINEDIFLSIPVKFENGSYFCIKNFKISDQTGSVLEEITADTITRISKKFIEDYYVKNGYDVKLVTPKVVY</sequence>
<keyword evidence="2" id="KW-0560">Oxidoreductase</keyword>
<evidence type="ECO:0000313" key="4">
    <source>
        <dbReference type="EMBL" id="RNA34195.1"/>
    </source>
</evidence>
<dbReference type="InterPro" id="IPR022383">
    <property type="entry name" value="Lactate/malate_DH_C"/>
</dbReference>
<evidence type="ECO:0000256" key="1">
    <source>
        <dbReference type="ARBA" id="ARBA00009613"/>
    </source>
</evidence>
<comment type="caution">
    <text evidence="4">The sequence shown here is derived from an EMBL/GenBank/DDBJ whole genome shotgun (WGS) entry which is preliminary data.</text>
</comment>
<dbReference type="InterPro" id="IPR010945">
    <property type="entry name" value="Malate_DH_type2"/>
</dbReference>
<dbReference type="Proteomes" id="UP000276133">
    <property type="component" value="Unassembled WGS sequence"/>
</dbReference>
<evidence type="ECO:0000259" key="3">
    <source>
        <dbReference type="Pfam" id="PF02866"/>
    </source>
</evidence>
<gene>
    <name evidence="4" type="ORF">BpHYR1_002220</name>
</gene>
<dbReference type="InterPro" id="IPR036291">
    <property type="entry name" value="NAD(P)-bd_dom_sf"/>
</dbReference>
<accession>A0A3M7SEU8</accession>
<dbReference type="Gene3D" id="3.90.110.10">
    <property type="entry name" value="Lactate dehydrogenase/glycoside hydrolase, family 4, C-terminal"/>
    <property type="match status" value="1"/>
</dbReference>
<dbReference type="GO" id="GO:0016615">
    <property type="term" value="F:malate dehydrogenase activity"/>
    <property type="evidence" value="ECO:0007669"/>
    <property type="project" value="InterPro"/>
</dbReference>
<name>A0A3M7SEU8_BRAPC</name>
<dbReference type="InterPro" id="IPR015955">
    <property type="entry name" value="Lactate_DH/Glyco_Ohase_4_C"/>
</dbReference>
<keyword evidence="5" id="KW-1185">Reference proteome</keyword>
<dbReference type="GO" id="GO:0006108">
    <property type="term" value="P:malate metabolic process"/>
    <property type="evidence" value="ECO:0007669"/>
    <property type="project" value="InterPro"/>
</dbReference>
<dbReference type="AlphaFoldDB" id="A0A3M7SEU8"/>
<dbReference type="EMBL" id="REGN01001516">
    <property type="protein sequence ID" value="RNA34195.1"/>
    <property type="molecule type" value="Genomic_DNA"/>
</dbReference>
<evidence type="ECO:0000313" key="5">
    <source>
        <dbReference type="Proteomes" id="UP000276133"/>
    </source>
</evidence>
<dbReference type="SUPFAM" id="SSF56327">
    <property type="entry name" value="LDH C-terminal domain-like"/>
    <property type="match status" value="1"/>
</dbReference>
<evidence type="ECO:0000256" key="2">
    <source>
        <dbReference type="ARBA" id="ARBA00023002"/>
    </source>
</evidence>
<dbReference type="STRING" id="10195.A0A3M7SEU8"/>
<protein>
    <submittedName>
        <fullName evidence="4">Malate dehydrogenase 1B</fullName>
    </submittedName>
</protein>
<comment type="similarity">
    <text evidence="1">Belongs to the LDH/MDH superfamily. MDH type 2 family.</text>
</comment>
<dbReference type="Pfam" id="PF02866">
    <property type="entry name" value="Ldh_1_C"/>
    <property type="match status" value="1"/>
</dbReference>
<dbReference type="PANTHER" id="PTHR23382">
    <property type="entry name" value="MALATE DEHYDROGENASE"/>
    <property type="match status" value="1"/>
</dbReference>
<dbReference type="GO" id="GO:0016616">
    <property type="term" value="F:oxidoreductase activity, acting on the CH-OH group of donors, NAD or NADP as acceptor"/>
    <property type="evidence" value="ECO:0007669"/>
    <property type="project" value="InterPro"/>
</dbReference>